<name>A0A022R243_ERYGU</name>
<dbReference type="Proteomes" id="UP000030748">
    <property type="component" value="Unassembled WGS sequence"/>
</dbReference>
<dbReference type="PANTHER" id="PTHR33103:SF27">
    <property type="entry name" value="OS04G0594700 PROTEIN"/>
    <property type="match status" value="1"/>
</dbReference>
<gene>
    <name evidence="1" type="ORF">MIMGU_mgv1a020923mg</name>
</gene>
<dbReference type="PANTHER" id="PTHR33103">
    <property type="entry name" value="OS01G0153900 PROTEIN"/>
    <property type="match status" value="1"/>
</dbReference>
<reference evidence="1 2" key="1">
    <citation type="journal article" date="2013" name="Proc. Natl. Acad. Sci. U.S.A.">
        <title>Fine-scale variation in meiotic recombination in Mimulus inferred from population shotgun sequencing.</title>
        <authorList>
            <person name="Hellsten U."/>
            <person name="Wright K.M."/>
            <person name="Jenkins J."/>
            <person name="Shu S."/>
            <person name="Yuan Y."/>
            <person name="Wessler S.R."/>
            <person name="Schmutz J."/>
            <person name="Willis J.H."/>
            <person name="Rokhsar D.S."/>
        </authorList>
    </citation>
    <scope>NUCLEOTIDE SEQUENCE [LARGE SCALE GENOMIC DNA]</scope>
    <source>
        <strain evidence="2">cv. DUN x IM62</strain>
    </source>
</reference>
<dbReference type="Pfam" id="PF05056">
    <property type="entry name" value="DUF674"/>
    <property type="match status" value="2"/>
</dbReference>
<evidence type="ECO:0000313" key="2">
    <source>
        <dbReference type="Proteomes" id="UP000030748"/>
    </source>
</evidence>
<organism evidence="1 2">
    <name type="scientific">Erythranthe guttata</name>
    <name type="common">Yellow monkey flower</name>
    <name type="synonym">Mimulus guttatus</name>
    <dbReference type="NCBI Taxonomy" id="4155"/>
    <lineage>
        <taxon>Eukaryota</taxon>
        <taxon>Viridiplantae</taxon>
        <taxon>Streptophyta</taxon>
        <taxon>Embryophyta</taxon>
        <taxon>Tracheophyta</taxon>
        <taxon>Spermatophyta</taxon>
        <taxon>Magnoliopsida</taxon>
        <taxon>eudicotyledons</taxon>
        <taxon>Gunneridae</taxon>
        <taxon>Pentapetalae</taxon>
        <taxon>asterids</taxon>
        <taxon>lamiids</taxon>
        <taxon>Lamiales</taxon>
        <taxon>Phrymaceae</taxon>
        <taxon>Erythranthe</taxon>
    </lineage>
</organism>
<protein>
    <submittedName>
        <fullName evidence="1">Uncharacterized protein</fullName>
    </submittedName>
</protein>
<dbReference type="AlphaFoldDB" id="A0A022R243"/>
<dbReference type="EMBL" id="KI630735">
    <property type="protein sequence ID" value="EYU34014.1"/>
    <property type="molecule type" value="Genomic_DNA"/>
</dbReference>
<keyword evidence="2" id="KW-1185">Reference proteome</keyword>
<proteinExistence type="predicted"/>
<dbReference type="InterPro" id="IPR007750">
    <property type="entry name" value="DUF674"/>
</dbReference>
<accession>A0A022R243</accession>
<sequence>MSDTYKDVEFNLEVVTGEHDQVLFLEAGSDFADVLISFLTLPLGTIVRVLNQHYCGDDDKEAPPTIGSLTSLYNGLENLDSCHFWTESCKEMLLNPRSSFEGECLKLKLDINGTTRPTKYFCCEDFDCVYPRHSNISMHRDAATCTCGKSLKREIGTMDSSSDGDGGIFTVKNGSFLISGDMVLVPNINVAGSVMETLSNLAITDNDGTEQWKMTFGVNDADSNSKKMNLRLTVQKSTNKLLFAQSEEDFVDFLFSLLTVPLGGVAFLLGGNTSLTKLDNLYQSVENINEDKYLSNPDIKNRLINPKLRNGYMSKNQILPLTEENGPRMYYNLDLNLGKEWLSYSGRDPVIEFRNGHRHGSYLKEPTMYMVSDDLIVTPLTMTSSLSILTELKIPLSDVEEVEVQIGLKEGLSILKASLTSTTALTDGLMVDSMFKKQPKQVD</sequence>
<evidence type="ECO:0000313" key="1">
    <source>
        <dbReference type="EMBL" id="EYU34014.1"/>
    </source>
</evidence>